<dbReference type="Proteomes" id="UP000410492">
    <property type="component" value="Unassembled WGS sequence"/>
</dbReference>
<sequence length="51" mass="5984">MAILDLLFFDNAQFAEKLQVPLFDAVMHWIDFVKAETSTEKNYAKLLEKLH</sequence>
<keyword evidence="2" id="KW-1185">Reference proteome</keyword>
<feature type="non-terminal residue" evidence="1">
    <location>
        <position position="51"/>
    </location>
</feature>
<proteinExistence type="predicted"/>
<dbReference type="AlphaFoldDB" id="A0A653D0C4"/>
<evidence type="ECO:0000313" key="1">
    <source>
        <dbReference type="EMBL" id="VEN53617.1"/>
    </source>
</evidence>
<reference evidence="1 2" key="1">
    <citation type="submission" date="2019-01" db="EMBL/GenBank/DDBJ databases">
        <authorList>
            <person name="Sayadi A."/>
        </authorList>
    </citation>
    <scope>NUCLEOTIDE SEQUENCE [LARGE SCALE GENOMIC DNA]</scope>
</reference>
<organism evidence="1 2">
    <name type="scientific">Callosobruchus maculatus</name>
    <name type="common">Southern cowpea weevil</name>
    <name type="synonym">Pulse bruchid</name>
    <dbReference type="NCBI Taxonomy" id="64391"/>
    <lineage>
        <taxon>Eukaryota</taxon>
        <taxon>Metazoa</taxon>
        <taxon>Ecdysozoa</taxon>
        <taxon>Arthropoda</taxon>
        <taxon>Hexapoda</taxon>
        <taxon>Insecta</taxon>
        <taxon>Pterygota</taxon>
        <taxon>Neoptera</taxon>
        <taxon>Endopterygota</taxon>
        <taxon>Coleoptera</taxon>
        <taxon>Polyphaga</taxon>
        <taxon>Cucujiformia</taxon>
        <taxon>Chrysomeloidea</taxon>
        <taxon>Chrysomelidae</taxon>
        <taxon>Bruchinae</taxon>
        <taxon>Bruchini</taxon>
        <taxon>Callosobruchus</taxon>
    </lineage>
</organism>
<dbReference type="OrthoDB" id="6752233at2759"/>
<name>A0A653D0C4_CALMS</name>
<accession>A0A653D0C4</accession>
<gene>
    <name evidence="1" type="ORF">CALMAC_LOCUS13364</name>
</gene>
<evidence type="ECO:0000313" key="2">
    <source>
        <dbReference type="Proteomes" id="UP000410492"/>
    </source>
</evidence>
<protein>
    <submittedName>
        <fullName evidence="1">Uncharacterized protein</fullName>
    </submittedName>
</protein>
<dbReference type="EMBL" id="CAACVG010009580">
    <property type="protein sequence ID" value="VEN53617.1"/>
    <property type="molecule type" value="Genomic_DNA"/>
</dbReference>